<reference evidence="2 3" key="1">
    <citation type="submission" date="2024-01" db="EMBL/GenBank/DDBJ databases">
        <title>The complete chloroplast genome sequence of Lithospermum erythrorhizon: insights into the phylogenetic relationship among Boraginaceae species and the maternal lineages of purple gromwells.</title>
        <authorList>
            <person name="Okada T."/>
            <person name="Watanabe K."/>
        </authorList>
    </citation>
    <scope>NUCLEOTIDE SEQUENCE [LARGE SCALE GENOMIC DNA]</scope>
</reference>
<gene>
    <name evidence="2" type="ORF">LIER_06663</name>
</gene>
<name>A0AAV3P943_LITER</name>
<organism evidence="2 3">
    <name type="scientific">Lithospermum erythrorhizon</name>
    <name type="common">Purple gromwell</name>
    <name type="synonym">Lithospermum officinale var. erythrorhizon</name>
    <dbReference type="NCBI Taxonomy" id="34254"/>
    <lineage>
        <taxon>Eukaryota</taxon>
        <taxon>Viridiplantae</taxon>
        <taxon>Streptophyta</taxon>
        <taxon>Embryophyta</taxon>
        <taxon>Tracheophyta</taxon>
        <taxon>Spermatophyta</taxon>
        <taxon>Magnoliopsida</taxon>
        <taxon>eudicotyledons</taxon>
        <taxon>Gunneridae</taxon>
        <taxon>Pentapetalae</taxon>
        <taxon>asterids</taxon>
        <taxon>lamiids</taxon>
        <taxon>Boraginales</taxon>
        <taxon>Boraginaceae</taxon>
        <taxon>Boraginoideae</taxon>
        <taxon>Lithospermeae</taxon>
        <taxon>Lithospermum</taxon>
    </lineage>
</organism>
<evidence type="ECO:0000256" key="1">
    <source>
        <dbReference type="SAM" id="MobiDB-lite"/>
    </source>
</evidence>
<sequence>MEVFKDSTGLWYGGAKDYGLKGSGEETSSLTESQRVTGTFGSASSNLACTARMVLSKSWEKCWKSRSCPASELRTSSPSPSRVRVPSRVASMPGGGPFISGQSPSQLACPLAQLLKPQYGEYRHHTSLEGWSAHLPDS</sequence>
<proteinExistence type="predicted"/>
<accession>A0AAV3P943</accession>
<evidence type="ECO:0000313" key="3">
    <source>
        <dbReference type="Proteomes" id="UP001454036"/>
    </source>
</evidence>
<feature type="region of interest" description="Disordered" evidence="1">
    <location>
        <begin position="69"/>
        <end position="97"/>
    </location>
</feature>
<evidence type="ECO:0000313" key="2">
    <source>
        <dbReference type="EMBL" id="GAA0146795.1"/>
    </source>
</evidence>
<dbReference type="AlphaFoldDB" id="A0AAV3P943"/>
<comment type="caution">
    <text evidence="2">The sequence shown here is derived from an EMBL/GenBank/DDBJ whole genome shotgun (WGS) entry which is preliminary data.</text>
</comment>
<feature type="compositionally biased region" description="Low complexity" evidence="1">
    <location>
        <begin position="76"/>
        <end position="89"/>
    </location>
</feature>
<protein>
    <submittedName>
        <fullName evidence="2">Uncharacterized protein</fullName>
    </submittedName>
</protein>
<dbReference type="Proteomes" id="UP001454036">
    <property type="component" value="Unassembled WGS sequence"/>
</dbReference>
<keyword evidence="3" id="KW-1185">Reference proteome</keyword>
<dbReference type="EMBL" id="BAABME010000985">
    <property type="protein sequence ID" value="GAA0146795.1"/>
    <property type="molecule type" value="Genomic_DNA"/>
</dbReference>